<feature type="region of interest" description="Disordered" evidence="1">
    <location>
        <begin position="1"/>
        <end position="41"/>
    </location>
</feature>
<name>A0A4C1Y6Q2_EUMVA</name>
<evidence type="ECO:0000313" key="2">
    <source>
        <dbReference type="EMBL" id="GBP70512.1"/>
    </source>
</evidence>
<comment type="caution">
    <text evidence="2">The sequence shown here is derived from an EMBL/GenBank/DDBJ whole genome shotgun (WGS) entry which is preliminary data.</text>
</comment>
<sequence length="113" mass="12635">MPTVRSPQQVLTETRSYGTRQHRLKLGTDETGGRKRSVASDKLSEKYEWTVAVNQFQGGKLLSKGPTRQPSRYAEKTQEQNEARTVLAESLQPSDGKHLLAAPQAFEKSTNSF</sequence>
<protein>
    <submittedName>
        <fullName evidence="2">Uncharacterized protein</fullName>
    </submittedName>
</protein>
<proteinExistence type="predicted"/>
<organism evidence="2 3">
    <name type="scientific">Eumeta variegata</name>
    <name type="common">Bagworm moth</name>
    <name type="synonym">Eumeta japonica</name>
    <dbReference type="NCBI Taxonomy" id="151549"/>
    <lineage>
        <taxon>Eukaryota</taxon>
        <taxon>Metazoa</taxon>
        <taxon>Ecdysozoa</taxon>
        <taxon>Arthropoda</taxon>
        <taxon>Hexapoda</taxon>
        <taxon>Insecta</taxon>
        <taxon>Pterygota</taxon>
        <taxon>Neoptera</taxon>
        <taxon>Endopterygota</taxon>
        <taxon>Lepidoptera</taxon>
        <taxon>Glossata</taxon>
        <taxon>Ditrysia</taxon>
        <taxon>Tineoidea</taxon>
        <taxon>Psychidae</taxon>
        <taxon>Oiketicinae</taxon>
        <taxon>Eumeta</taxon>
    </lineage>
</organism>
<dbReference type="EMBL" id="BGZK01001077">
    <property type="protein sequence ID" value="GBP70512.1"/>
    <property type="molecule type" value="Genomic_DNA"/>
</dbReference>
<feature type="compositionally biased region" description="Basic and acidic residues" evidence="1">
    <location>
        <begin position="73"/>
        <end position="82"/>
    </location>
</feature>
<evidence type="ECO:0000313" key="3">
    <source>
        <dbReference type="Proteomes" id="UP000299102"/>
    </source>
</evidence>
<dbReference type="Proteomes" id="UP000299102">
    <property type="component" value="Unassembled WGS sequence"/>
</dbReference>
<gene>
    <name evidence="2" type="ORF">EVAR_61427_1</name>
</gene>
<feature type="region of interest" description="Disordered" evidence="1">
    <location>
        <begin position="60"/>
        <end position="113"/>
    </location>
</feature>
<keyword evidence="3" id="KW-1185">Reference proteome</keyword>
<evidence type="ECO:0000256" key="1">
    <source>
        <dbReference type="SAM" id="MobiDB-lite"/>
    </source>
</evidence>
<feature type="compositionally biased region" description="Basic and acidic residues" evidence="1">
    <location>
        <begin position="26"/>
        <end position="41"/>
    </location>
</feature>
<reference evidence="2 3" key="1">
    <citation type="journal article" date="2019" name="Commun. Biol.">
        <title>The bagworm genome reveals a unique fibroin gene that provides high tensile strength.</title>
        <authorList>
            <person name="Kono N."/>
            <person name="Nakamura H."/>
            <person name="Ohtoshi R."/>
            <person name="Tomita M."/>
            <person name="Numata K."/>
            <person name="Arakawa K."/>
        </authorList>
    </citation>
    <scope>NUCLEOTIDE SEQUENCE [LARGE SCALE GENOMIC DNA]</scope>
</reference>
<dbReference type="AlphaFoldDB" id="A0A4C1Y6Q2"/>
<feature type="compositionally biased region" description="Polar residues" evidence="1">
    <location>
        <begin position="1"/>
        <end position="19"/>
    </location>
</feature>
<accession>A0A4C1Y6Q2</accession>